<dbReference type="HOGENOM" id="CLU_133067_1_1_5"/>
<organism evidence="11 12">
    <name type="scientific">Martelella endophytica</name>
    <dbReference type="NCBI Taxonomy" id="1486262"/>
    <lineage>
        <taxon>Bacteria</taxon>
        <taxon>Pseudomonadati</taxon>
        <taxon>Pseudomonadota</taxon>
        <taxon>Alphaproteobacteria</taxon>
        <taxon>Hyphomicrobiales</taxon>
        <taxon>Aurantimonadaceae</taxon>
        <taxon>Martelella</taxon>
    </lineage>
</organism>
<dbReference type="EMBL" id="CP010803">
    <property type="protein sequence ID" value="AJY47658.1"/>
    <property type="molecule type" value="Genomic_DNA"/>
</dbReference>
<dbReference type="InterPro" id="IPR045324">
    <property type="entry name" value="Small_multidrug_res"/>
</dbReference>
<gene>
    <name evidence="11" type="ORF">TM49_21475</name>
</gene>
<evidence type="ECO:0000256" key="1">
    <source>
        <dbReference type="ARBA" id="ARBA00004651"/>
    </source>
</evidence>
<dbReference type="PANTHER" id="PTHR30561">
    <property type="entry name" value="SMR FAMILY PROTON-DEPENDENT DRUG EFFLUX TRANSPORTER SUGE"/>
    <property type="match status" value="1"/>
</dbReference>
<dbReference type="OrthoDB" id="9808638at2"/>
<reference evidence="11 12" key="1">
    <citation type="journal article" date="2015" name="Genome Announc.">
        <title>Complete genome sequence of Martelella endophytica YC6887, which has antifungal activity associated with a halophyte.</title>
        <authorList>
            <person name="Khan A."/>
            <person name="Khan H."/>
            <person name="Chung E.J."/>
            <person name="Hossain M.T."/>
            <person name="Chung Y.R."/>
        </authorList>
    </citation>
    <scope>NUCLEOTIDE SEQUENCE [LARGE SCALE GENOMIC DNA]</scope>
    <source>
        <strain evidence="11">YC6887</strain>
    </source>
</reference>
<evidence type="ECO:0000256" key="5">
    <source>
        <dbReference type="ARBA" id="ARBA00022989"/>
    </source>
</evidence>
<feature type="transmembrane region" description="Helical" evidence="10">
    <location>
        <begin position="27"/>
        <end position="46"/>
    </location>
</feature>
<keyword evidence="6 10" id="KW-0472">Membrane</keyword>
<comment type="similarity">
    <text evidence="7">Belongs to the drug/metabolite transporter (DMT) superfamily. Small multidrug resistance (SMR) (TC 2.A.7.1) family. Gdx/SugE subfamily.</text>
</comment>
<accession>A0A0D5LW75</accession>
<keyword evidence="3" id="KW-1003">Cell membrane</keyword>
<evidence type="ECO:0000256" key="10">
    <source>
        <dbReference type="SAM" id="Phobius"/>
    </source>
</evidence>
<dbReference type="InterPro" id="IPR037185">
    <property type="entry name" value="EmrE-like"/>
</dbReference>
<dbReference type="Gene3D" id="1.10.3730.20">
    <property type="match status" value="1"/>
</dbReference>
<sequence length="107" mass="10930">MAWFYLAIAGVLEVVWAFSMKKSAGFTLLVPTAITIIASLASFVLLSFSMRTLPLGTAYTVWTGIGAVGAFVVGVVVLGEAATPGRLIAGALIIAGIVLMKVSGSPA</sequence>
<evidence type="ECO:0000256" key="4">
    <source>
        <dbReference type="ARBA" id="ARBA00022692"/>
    </source>
</evidence>
<dbReference type="GO" id="GO:1990961">
    <property type="term" value="P:xenobiotic detoxification by transmembrane export across the plasma membrane"/>
    <property type="evidence" value="ECO:0007669"/>
    <property type="project" value="UniProtKB-ARBA"/>
</dbReference>
<dbReference type="GO" id="GO:0005886">
    <property type="term" value="C:plasma membrane"/>
    <property type="evidence" value="ECO:0007669"/>
    <property type="project" value="UniProtKB-SubCell"/>
</dbReference>
<evidence type="ECO:0000256" key="8">
    <source>
        <dbReference type="ARBA" id="ARBA00039168"/>
    </source>
</evidence>
<feature type="transmembrane region" description="Helical" evidence="10">
    <location>
        <begin position="85"/>
        <end position="102"/>
    </location>
</feature>
<evidence type="ECO:0000256" key="2">
    <source>
        <dbReference type="ARBA" id="ARBA00022448"/>
    </source>
</evidence>
<dbReference type="GO" id="GO:0022857">
    <property type="term" value="F:transmembrane transporter activity"/>
    <property type="evidence" value="ECO:0007669"/>
    <property type="project" value="InterPro"/>
</dbReference>
<keyword evidence="4 9" id="KW-0812">Transmembrane</keyword>
<protein>
    <recommendedName>
        <fullName evidence="8">Guanidinium exporter</fullName>
    </recommendedName>
</protein>
<evidence type="ECO:0000313" key="11">
    <source>
        <dbReference type="EMBL" id="AJY47658.1"/>
    </source>
</evidence>
<dbReference type="AlphaFoldDB" id="A0A0D5LW75"/>
<evidence type="ECO:0000256" key="6">
    <source>
        <dbReference type="ARBA" id="ARBA00023136"/>
    </source>
</evidence>
<evidence type="ECO:0000256" key="7">
    <source>
        <dbReference type="ARBA" id="ARBA00038151"/>
    </source>
</evidence>
<dbReference type="Pfam" id="PF00893">
    <property type="entry name" value="Multi_Drug_Res"/>
    <property type="match status" value="1"/>
</dbReference>
<proteinExistence type="inferred from homology"/>
<dbReference type="SUPFAM" id="SSF103481">
    <property type="entry name" value="Multidrug resistance efflux transporter EmrE"/>
    <property type="match status" value="1"/>
</dbReference>
<evidence type="ECO:0000313" key="12">
    <source>
        <dbReference type="Proteomes" id="UP000032611"/>
    </source>
</evidence>
<dbReference type="PANTHER" id="PTHR30561:SF0">
    <property type="entry name" value="GUANIDINIUM EXPORTER"/>
    <property type="match status" value="1"/>
</dbReference>
<keyword evidence="2" id="KW-0813">Transport</keyword>
<dbReference type="Proteomes" id="UP000032611">
    <property type="component" value="Chromosome"/>
</dbReference>
<keyword evidence="5 10" id="KW-1133">Transmembrane helix</keyword>
<comment type="subcellular location">
    <subcellularLocation>
        <location evidence="1 9">Cell membrane</location>
        <topology evidence="1 9">Multi-pass membrane protein</topology>
    </subcellularLocation>
</comment>
<evidence type="ECO:0000256" key="3">
    <source>
        <dbReference type="ARBA" id="ARBA00022475"/>
    </source>
</evidence>
<dbReference type="FunFam" id="1.10.3730.20:FF:000001">
    <property type="entry name" value="Quaternary ammonium compound resistance transporter SugE"/>
    <property type="match status" value="1"/>
</dbReference>
<name>A0A0D5LW75_MAREN</name>
<dbReference type="InterPro" id="IPR000390">
    <property type="entry name" value="Small_drug/metabolite_transptr"/>
</dbReference>
<dbReference type="KEGG" id="mey:TM49_21475"/>
<feature type="transmembrane region" description="Helical" evidence="10">
    <location>
        <begin position="58"/>
        <end position="79"/>
    </location>
</feature>
<dbReference type="PATRIC" id="fig|1486262.3.peg.4437"/>
<dbReference type="RefSeq" id="WP_045684228.1">
    <property type="nucleotide sequence ID" value="NZ_CP010803.1"/>
</dbReference>
<keyword evidence="12" id="KW-1185">Reference proteome</keyword>
<evidence type="ECO:0000256" key="9">
    <source>
        <dbReference type="RuleBase" id="RU003942"/>
    </source>
</evidence>